<dbReference type="Proteomes" id="UP000019478">
    <property type="component" value="Unassembled WGS sequence"/>
</dbReference>
<dbReference type="GO" id="GO:0000387">
    <property type="term" value="P:spliceosomal snRNP assembly"/>
    <property type="evidence" value="ECO:0007669"/>
    <property type="project" value="InterPro"/>
</dbReference>
<dbReference type="PANTHER" id="PTHR12794:SF0">
    <property type="entry name" value="GEM-ASSOCIATED PROTEIN 2"/>
    <property type="match status" value="1"/>
</dbReference>
<sequence>MNRKRRNTSSPEPDDSPGSKPQNHSEVEDSWDDSEEDDSKELPRLDEYSGQVGAFPGLADDGDELFYGPASDGVDYLRMVRSERKGIPYILTAPEQTGDEKNKAEEPSWPVQQGGYYHDGAYTAIPSQSTPEGEPLSFAQKHYYDSLLAQFRLVQATMRCVPPLHEIQNLAPSQFISFPEGSRKARLQWESHIVSHDPHPVQIACMDLGSVFELVRLLKRRLHVFLQHKEQAVIKRVGAWVWAVLGRCPDRGELSSEDIGEIRGLAQKAAKVHQILAGKLDGTTSDEEMETDIGTEPDLIEQRDAGQDRGVVGGEDGFIGAPEEALRNPELPTNAGTQGPEQDRLIEVTLDMLLTVAGEVYGQRDLLDLRVRWEDGKGG</sequence>
<dbReference type="InterPro" id="IPR035426">
    <property type="entry name" value="Gemin2/Brr1"/>
</dbReference>
<feature type="region of interest" description="Disordered" evidence="2">
    <location>
        <begin position="1"/>
        <end position="61"/>
    </location>
</feature>
<evidence type="ECO:0000256" key="2">
    <source>
        <dbReference type="SAM" id="MobiDB-lite"/>
    </source>
</evidence>
<dbReference type="eggNOG" id="ENOG502SCAA">
    <property type="taxonomic scope" value="Eukaryota"/>
</dbReference>
<dbReference type="PANTHER" id="PTHR12794">
    <property type="entry name" value="GEMIN2"/>
    <property type="match status" value="1"/>
</dbReference>
<keyword evidence="4" id="KW-1185">Reference proteome</keyword>
<evidence type="ECO:0000313" key="3">
    <source>
        <dbReference type="EMBL" id="EXJ77335.1"/>
    </source>
</evidence>
<dbReference type="HOGENOM" id="CLU_022029_1_0_1"/>
<reference evidence="3 4" key="1">
    <citation type="submission" date="2013-03" db="EMBL/GenBank/DDBJ databases">
        <title>The Genome Sequence of Capronia epimyces CBS 606.96.</title>
        <authorList>
            <consortium name="The Broad Institute Genomics Platform"/>
            <person name="Cuomo C."/>
            <person name="de Hoog S."/>
            <person name="Gorbushina A."/>
            <person name="Walker B."/>
            <person name="Young S.K."/>
            <person name="Zeng Q."/>
            <person name="Gargeya S."/>
            <person name="Fitzgerald M."/>
            <person name="Haas B."/>
            <person name="Abouelleil A."/>
            <person name="Allen A.W."/>
            <person name="Alvarado L."/>
            <person name="Arachchi H.M."/>
            <person name="Berlin A.M."/>
            <person name="Chapman S.B."/>
            <person name="Gainer-Dewar J."/>
            <person name="Goldberg J."/>
            <person name="Griggs A."/>
            <person name="Gujja S."/>
            <person name="Hansen M."/>
            <person name="Howarth C."/>
            <person name="Imamovic A."/>
            <person name="Ireland A."/>
            <person name="Larimer J."/>
            <person name="McCowan C."/>
            <person name="Murphy C."/>
            <person name="Pearson M."/>
            <person name="Poon T.W."/>
            <person name="Priest M."/>
            <person name="Roberts A."/>
            <person name="Saif S."/>
            <person name="Shea T."/>
            <person name="Sisk P."/>
            <person name="Sykes S."/>
            <person name="Wortman J."/>
            <person name="Nusbaum C."/>
            <person name="Birren B."/>
        </authorList>
    </citation>
    <scope>NUCLEOTIDE SEQUENCE [LARGE SCALE GENOMIC DNA]</scope>
    <source>
        <strain evidence="3 4">CBS 606.96</strain>
    </source>
</reference>
<dbReference type="GO" id="GO:0032797">
    <property type="term" value="C:SMN complex"/>
    <property type="evidence" value="ECO:0007669"/>
    <property type="project" value="TreeGrafter"/>
</dbReference>
<gene>
    <name evidence="3" type="ORF">A1O3_09561</name>
</gene>
<dbReference type="Gene3D" id="1.20.58.1070">
    <property type="match status" value="1"/>
</dbReference>
<feature type="compositionally biased region" description="Acidic residues" evidence="2">
    <location>
        <begin position="28"/>
        <end position="39"/>
    </location>
</feature>
<dbReference type="AlphaFoldDB" id="W9XJ31"/>
<name>W9XJ31_9EURO</name>
<dbReference type="RefSeq" id="XP_007737845.1">
    <property type="nucleotide sequence ID" value="XM_007739655.1"/>
</dbReference>
<evidence type="ECO:0000256" key="1">
    <source>
        <dbReference type="ARBA" id="ARBA00025758"/>
    </source>
</evidence>
<organism evidence="3 4">
    <name type="scientific">Capronia epimyces CBS 606.96</name>
    <dbReference type="NCBI Taxonomy" id="1182542"/>
    <lineage>
        <taxon>Eukaryota</taxon>
        <taxon>Fungi</taxon>
        <taxon>Dikarya</taxon>
        <taxon>Ascomycota</taxon>
        <taxon>Pezizomycotina</taxon>
        <taxon>Eurotiomycetes</taxon>
        <taxon>Chaetothyriomycetidae</taxon>
        <taxon>Chaetothyriales</taxon>
        <taxon>Herpotrichiellaceae</taxon>
        <taxon>Capronia</taxon>
    </lineage>
</organism>
<comment type="similarity">
    <text evidence="1">Belongs to the gemin-2 family.</text>
</comment>
<evidence type="ECO:0000313" key="4">
    <source>
        <dbReference type="Proteomes" id="UP000019478"/>
    </source>
</evidence>
<protein>
    <submittedName>
        <fullName evidence="3">Uncharacterized protein</fullName>
    </submittedName>
</protein>
<dbReference type="GeneID" id="19173645"/>
<proteinExistence type="inferred from homology"/>
<dbReference type="EMBL" id="AMGY01000010">
    <property type="protein sequence ID" value="EXJ77335.1"/>
    <property type="molecule type" value="Genomic_DNA"/>
</dbReference>
<dbReference type="OrthoDB" id="428895at2759"/>
<comment type="caution">
    <text evidence="3">The sequence shown here is derived from an EMBL/GenBank/DDBJ whole genome shotgun (WGS) entry which is preliminary data.</text>
</comment>
<accession>W9XJ31</accession>
<dbReference type="Pfam" id="PF04938">
    <property type="entry name" value="SIP1"/>
    <property type="match status" value="1"/>
</dbReference>
<dbReference type="GO" id="GO:0005634">
    <property type="term" value="C:nucleus"/>
    <property type="evidence" value="ECO:0007669"/>
    <property type="project" value="TreeGrafter"/>
</dbReference>